<evidence type="ECO:0000256" key="1">
    <source>
        <dbReference type="ARBA" id="ARBA00004442"/>
    </source>
</evidence>
<feature type="coiled-coil region" evidence="8">
    <location>
        <begin position="177"/>
        <end position="228"/>
    </location>
</feature>
<dbReference type="InterPro" id="IPR003423">
    <property type="entry name" value="OMP_efflux"/>
</dbReference>
<dbReference type="PANTHER" id="PTHR30026">
    <property type="entry name" value="OUTER MEMBRANE PROTEIN TOLC"/>
    <property type="match status" value="1"/>
</dbReference>
<proteinExistence type="inferred from homology"/>
<dbReference type="PANTHER" id="PTHR30026:SF20">
    <property type="entry name" value="OUTER MEMBRANE PROTEIN TOLC"/>
    <property type="match status" value="1"/>
</dbReference>
<dbReference type="HOGENOM" id="CLU_012817_10_0_10"/>
<evidence type="ECO:0000256" key="5">
    <source>
        <dbReference type="ARBA" id="ARBA00022692"/>
    </source>
</evidence>
<dbReference type="InterPro" id="IPR051906">
    <property type="entry name" value="TolC-like"/>
</dbReference>
<gene>
    <name evidence="9" type="ordered locus">Belba_3142</name>
</gene>
<evidence type="ECO:0000256" key="3">
    <source>
        <dbReference type="ARBA" id="ARBA00022448"/>
    </source>
</evidence>
<dbReference type="GO" id="GO:0009279">
    <property type="term" value="C:cell outer membrane"/>
    <property type="evidence" value="ECO:0007669"/>
    <property type="project" value="UniProtKB-SubCell"/>
</dbReference>
<keyword evidence="4" id="KW-1134">Transmembrane beta strand</keyword>
<dbReference type="SUPFAM" id="SSF56954">
    <property type="entry name" value="Outer membrane efflux proteins (OEP)"/>
    <property type="match status" value="1"/>
</dbReference>
<evidence type="ECO:0000313" key="9">
    <source>
        <dbReference type="EMBL" id="AFL85656.1"/>
    </source>
</evidence>
<reference evidence="10" key="1">
    <citation type="submission" date="2012-06" db="EMBL/GenBank/DDBJ databases">
        <title>The complete genome of Belliella baltica DSM 15883.</title>
        <authorList>
            <person name="Lucas S."/>
            <person name="Copeland A."/>
            <person name="Lapidus A."/>
            <person name="Goodwin L."/>
            <person name="Pitluck S."/>
            <person name="Peters L."/>
            <person name="Mikhailova N."/>
            <person name="Davenport K."/>
            <person name="Kyrpides N."/>
            <person name="Mavromatis K."/>
            <person name="Pagani I."/>
            <person name="Ivanova N."/>
            <person name="Ovchinnikova G."/>
            <person name="Zeytun A."/>
            <person name="Detter J.C."/>
            <person name="Han C."/>
            <person name="Land M."/>
            <person name="Hauser L."/>
            <person name="Markowitz V."/>
            <person name="Cheng J.-F."/>
            <person name="Hugenholtz P."/>
            <person name="Woyke T."/>
            <person name="Wu D."/>
            <person name="Tindall B."/>
            <person name="Pomrenke H."/>
            <person name="Brambilla E."/>
            <person name="Klenk H.-P."/>
            <person name="Eisen J.A."/>
        </authorList>
    </citation>
    <scope>NUCLEOTIDE SEQUENCE [LARGE SCALE GENOMIC DNA]</scope>
    <source>
        <strain evidence="10">DSM 15883 / CIP 108006 / LMG 21964 / BA134</strain>
    </source>
</reference>
<evidence type="ECO:0000256" key="2">
    <source>
        <dbReference type="ARBA" id="ARBA00007613"/>
    </source>
</evidence>
<dbReference type="GO" id="GO:0015288">
    <property type="term" value="F:porin activity"/>
    <property type="evidence" value="ECO:0007669"/>
    <property type="project" value="TreeGrafter"/>
</dbReference>
<evidence type="ECO:0000313" key="10">
    <source>
        <dbReference type="Proteomes" id="UP000006050"/>
    </source>
</evidence>
<evidence type="ECO:0000256" key="4">
    <source>
        <dbReference type="ARBA" id="ARBA00022452"/>
    </source>
</evidence>
<keyword evidence="6" id="KW-0472">Membrane</keyword>
<dbReference type="EMBL" id="CP003281">
    <property type="protein sequence ID" value="AFL85656.1"/>
    <property type="molecule type" value="Genomic_DNA"/>
</dbReference>
<dbReference type="Proteomes" id="UP000006050">
    <property type="component" value="Chromosome"/>
</dbReference>
<organism evidence="9 10">
    <name type="scientific">Belliella baltica (strain DSM 15883 / CIP 108006 / LMG 21964 / BA134)</name>
    <dbReference type="NCBI Taxonomy" id="866536"/>
    <lineage>
        <taxon>Bacteria</taxon>
        <taxon>Pseudomonadati</taxon>
        <taxon>Bacteroidota</taxon>
        <taxon>Cytophagia</taxon>
        <taxon>Cytophagales</taxon>
        <taxon>Cyclobacteriaceae</taxon>
        <taxon>Belliella</taxon>
    </lineage>
</organism>
<dbReference type="STRING" id="866536.Belba_3142"/>
<name>I3Z8T8_BELBD</name>
<accession>I3Z8T8</accession>
<keyword evidence="5" id="KW-0812">Transmembrane</keyword>
<dbReference type="GO" id="GO:0015562">
    <property type="term" value="F:efflux transmembrane transporter activity"/>
    <property type="evidence" value="ECO:0007669"/>
    <property type="project" value="InterPro"/>
</dbReference>
<keyword evidence="8" id="KW-0175">Coiled coil</keyword>
<dbReference type="Gene3D" id="1.20.1600.10">
    <property type="entry name" value="Outer membrane efflux proteins (OEP)"/>
    <property type="match status" value="1"/>
</dbReference>
<evidence type="ECO:0000256" key="6">
    <source>
        <dbReference type="ARBA" id="ARBA00023136"/>
    </source>
</evidence>
<dbReference type="GO" id="GO:1990281">
    <property type="term" value="C:efflux pump complex"/>
    <property type="evidence" value="ECO:0007669"/>
    <property type="project" value="TreeGrafter"/>
</dbReference>
<dbReference type="KEGG" id="bbd:Belba_3142"/>
<keyword evidence="3" id="KW-0813">Transport</keyword>
<protein>
    <submittedName>
        <fullName evidence="9">Outer membrane protein</fullName>
    </submittedName>
</protein>
<evidence type="ECO:0000256" key="7">
    <source>
        <dbReference type="ARBA" id="ARBA00023237"/>
    </source>
</evidence>
<dbReference type="AlphaFoldDB" id="I3Z8T8"/>
<dbReference type="Pfam" id="PF02321">
    <property type="entry name" value="OEP"/>
    <property type="match status" value="1"/>
</dbReference>
<comment type="subcellular location">
    <subcellularLocation>
        <location evidence="1">Cell outer membrane</location>
    </subcellularLocation>
</comment>
<dbReference type="RefSeq" id="WP_014773600.1">
    <property type="nucleotide sequence ID" value="NC_018010.1"/>
</dbReference>
<dbReference type="eggNOG" id="COG1538">
    <property type="taxonomic scope" value="Bacteria"/>
</dbReference>
<sequence length="455" mass="51198">MVFLMLFSFPLYQYSFGQEVVQLTLDESIKYALENNVDAKNAQLEILISKGIIGENRATGLPQINSTVEMTKNLQLPLIILPAEAGGALGGGNGDDGPGTGVNSPDDITVIPFAVNYQSSLSISVEQMIFNGSYFVGLKAAKTLKSLTEFDKEKTENDIIESIKKAFFTVLINKERKELVSANLDRIKQLLEETEALYAEGFVEKLDVSRVKVQLNNLQSEFDKVQAAEEISKQLLKVQMGMPIEMEISLNQEISDINSVEELESLLSNNGYKRVEVDQLETNLELAKLDLKNNQVQYMPNISAFGTFQRVTGAQRFETVLDSDRWFSSSFAGVRLNIPIFDGLRKSYKVQQNRVQIMQLENQKYFLEENIELERYQANITLRNAIRTLNVQEENRELALEVFEMTKIKYQEGVGSNLEVVEADSALKEAETNYFSALYDALIAKVDLEKALGIL</sequence>
<keyword evidence="10" id="KW-1185">Reference proteome</keyword>
<keyword evidence="7" id="KW-0998">Cell outer membrane</keyword>
<evidence type="ECO:0000256" key="8">
    <source>
        <dbReference type="SAM" id="Coils"/>
    </source>
</evidence>
<comment type="similarity">
    <text evidence="2">Belongs to the outer membrane factor (OMF) (TC 1.B.17) family.</text>
</comment>